<dbReference type="GO" id="GO:0016740">
    <property type="term" value="F:transferase activity"/>
    <property type="evidence" value="ECO:0007669"/>
    <property type="project" value="UniProtKB-KW"/>
</dbReference>
<gene>
    <name evidence="1" type="ORF">SAMN04515677_106171</name>
</gene>
<accession>A0A1G9RAA7</accession>
<name>A0A1G9RAA7_9FIRM</name>
<dbReference type="InterPro" id="IPR011004">
    <property type="entry name" value="Trimer_LpxA-like_sf"/>
</dbReference>
<dbReference type="CDD" id="cd04645">
    <property type="entry name" value="LbH_gamma_CA_like"/>
    <property type="match status" value="1"/>
</dbReference>
<dbReference type="Pfam" id="PF00132">
    <property type="entry name" value="Hexapep"/>
    <property type="match status" value="1"/>
</dbReference>
<dbReference type="AlphaFoldDB" id="A0A1G9RAA7"/>
<dbReference type="PANTHER" id="PTHR13061">
    <property type="entry name" value="DYNACTIN SUBUNIT P25"/>
    <property type="match status" value="1"/>
</dbReference>
<evidence type="ECO:0000313" key="2">
    <source>
        <dbReference type="Proteomes" id="UP000199068"/>
    </source>
</evidence>
<dbReference type="InterPro" id="IPR047324">
    <property type="entry name" value="LbH_gamma_CA-like"/>
</dbReference>
<evidence type="ECO:0000313" key="1">
    <source>
        <dbReference type="EMBL" id="SDM20262.1"/>
    </source>
</evidence>
<proteinExistence type="predicted"/>
<dbReference type="EMBL" id="FNGW01000006">
    <property type="protein sequence ID" value="SDM20262.1"/>
    <property type="molecule type" value="Genomic_DNA"/>
</dbReference>
<protein>
    <submittedName>
        <fullName evidence="1">Carbonic anhydrase or acetyltransferase, isoleucine patch superfamily</fullName>
    </submittedName>
</protein>
<dbReference type="InterPro" id="IPR050484">
    <property type="entry name" value="Transf_Hexapept/Carb_Anhydrase"/>
</dbReference>
<dbReference type="InterPro" id="IPR001451">
    <property type="entry name" value="Hexapep"/>
</dbReference>
<dbReference type="Gene3D" id="2.160.10.10">
    <property type="entry name" value="Hexapeptide repeat proteins"/>
    <property type="match status" value="1"/>
</dbReference>
<dbReference type="RefSeq" id="WP_092726725.1">
    <property type="nucleotide sequence ID" value="NZ_FNGW01000006.1"/>
</dbReference>
<reference evidence="1 2" key="1">
    <citation type="submission" date="2016-10" db="EMBL/GenBank/DDBJ databases">
        <authorList>
            <person name="de Groot N.N."/>
        </authorList>
    </citation>
    <scope>NUCLEOTIDE SEQUENCE [LARGE SCALE GENOMIC DNA]</scope>
    <source>
        <strain evidence="1 2">DSM 797</strain>
    </source>
</reference>
<dbReference type="STRING" id="1121325.SAMN04515677_106171"/>
<sequence length="166" mass="17662">MIKGYQGTEPKIDESVFIAESADVVGKVTIEKNANIWYNVVIRADENTVTIGENTNIQDGSVIHICKDHPTVVGKNVTVGHKALIHGCTIGDNTLIGMGSIVLDGAEIGEYTLLGAGSLVPPGKKIPSGVLAFGSPAQVVRELNEKEKENLVNSALKYVETANNHK</sequence>
<dbReference type="PANTHER" id="PTHR13061:SF29">
    <property type="entry name" value="GAMMA CARBONIC ANHYDRASE-LIKE 1, MITOCHONDRIAL-RELATED"/>
    <property type="match status" value="1"/>
</dbReference>
<dbReference type="SUPFAM" id="SSF51161">
    <property type="entry name" value="Trimeric LpxA-like enzymes"/>
    <property type="match status" value="1"/>
</dbReference>
<keyword evidence="2" id="KW-1185">Reference proteome</keyword>
<organism evidence="1 2">
    <name type="scientific">Romboutsia lituseburensis DSM 797</name>
    <dbReference type="NCBI Taxonomy" id="1121325"/>
    <lineage>
        <taxon>Bacteria</taxon>
        <taxon>Bacillati</taxon>
        <taxon>Bacillota</taxon>
        <taxon>Clostridia</taxon>
        <taxon>Peptostreptococcales</taxon>
        <taxon>Peptostreptococcaceae</taxon>
        <taxon>Romboutsia</taxon>
    </lineage>
</organism>
<keyword evidence="1" id="KW-0808">Transferase</keyword>
<dbReference type="Proteomes" id="UP000199068">
    <property type="component" value="Unassembled WGS sequence"/>
</dbReference>